<evidence type="ECO:0000256" key="4">
    <source>
        <dbReference type="PROSITE-ProRule" id="PRU01161"/>
    </source>
</evidence>
<protein>
    <recommendedName>
        <fullName evidence="5">PNPLA domain-containing protein</fullName>
    </recommendedName>
</protein>
<evidence type="ECO:0000313" key="6">
    <source>
        <dbReference type="EMBL" id="RUS66502.1"/>
    </source>
</evidence>
<sequence length="333" mass="36932">MPPANSPRKTINLALQGGGAHGAFTWGVLDALLEDGRLGFSGISGTSAGAMNAVVLAHGLLSGGNDGARQALTRFWQAIIQQAALATLPFGYSSSHMLLQWSRFMSPQQINPMAADPLRDILQDQIDFEHLRRACPLQLFVAATNANTGKLRLFENHELSAQALLASACLPTIHRAVEIDGEFYWDGGYSANPAVFPLYTNCPERDILLVLLNPLQHLKTPKSAEDIRTRSLDLAFNAAFLREMQMLTLLREQSAFTFFPSGRIERRVKKLHFHLINAEDLLPTLALETKLVPSRSLVEMLFEQGRTRTQEWLASHFEAIDNRSTLDLQAVFN</sequence>
<dbReference type="Gene3D" id="3.40.1090.10">
    <property type="entry name" value="Cytosolic phospholipase A2 catalytic domain"/>
    <property type="match status" value="2"/>
</dbReference>
<keyword evidence="7" id="KW-1185">Reference proteome</keyword>
<evidence type="ECO:0000259" key="5">
    <source>
        <dbReference type="PROSITE" id="PS51635"/>
    </source>
</evidence>
<comment type="caution">
    <text evidence="6">The sequence shown here is derived from an EMBL/GenBank/DDBJ whole genome shotgun (WGS) entry which is preliminary data.</text>
</comment>
<keyword evidence="1 4" id="KW-0378">Hydrolase</keyword>
<evidence type="ECO:0000256" key="2">
    <source>
        <dbReference type="ARBA" id="ARBA00022963"/>
    </source>
</evidence>
<evidence type="ECO:0000256" key="1">
    <source>
        <dbReference type="ARBA" id="ARBA00022801"/>
    </source>
</evidence>
<keyword evidence="3 4" id="KW-0443">Lipid metabolism</keyword>
<dbReference type="Proteomes" id="UP000286947">
    <property type="component" value="Unassembled WGS sequence"/>
</dbReference>
<dbReference type="OrthoDB" id="9770965at2"/>
<dbReference type="PROSITE" id="PS51635">
    <property type="entry name" value="PNPLA"/>
    <property type="match status" value="1"/>
</dbReference>
<dbReference type="GO" id="GO:0016787">
    <property type="term" value="F:hydrolase activity"/>
    <property type="evidence" value="ECO:0007669"/>
    <property type="project" value="UniProtKB-UniRule"/>
</dbReference>
<dbReference type="InterPro" id="IPR050301">
    <property type="entry name" value="NTE"/>
</dbReference>
<keyword evidence="2 4" id="KW-0442">Lipid degradation</keyword>
<dbReference type="EMBL" id="PQSP01000004">
    <property type="protein sequence ID" value="RUS66502.1"/>
    <property type="molecule type" value="Genomic_DNA"/>
</dbReference>
<feature type="active site" description="Proton acceptor" evidence="4">
    <location>
        <position position="186"/>
    </location>
</feature>
<feature type="short sequence motif" description="GXGXXG" evidence="4">
    <location>
        <begin position="17"/>
        <end position="22"/>
    </location>
</feature>
<dbReference type="RefSeq" id="WP_126979989.1">
    <property type="nucleotide sequence ID" value="NZ_PQSP01000004.1"/>
</dbReference>
<organism evidence="6 7">
    <name type="scientific">Saezia sanguinis</name>
    <dbReference type="NCBI Taxonomy" id="1965230"/>
    <lineage>
        <taxon>Bacteria</taxon>
        <taxon>Pseudomonadati</taxon>
        <taxon>Pseudomonadota</taxon>
        <taxon>Betaproteobacteria</taxon>
        <taxon>Burkholderiales</taxon>
        <taxon>Saeziaceae</taxon>
        <taxon>Saezia</taxon>
    </lineage>
</organism>
<dbReference type="Pfam" id="PF01734">
    <property type="entry name" value="Patatin"/>
    <property type="match status" value="1"/>
</dbReference>
<dbReference type="PANTHER" id="PTHR14226">
    <property type="entry name" value="NEUROPATHY TARGET ESTERASE/SWISS CHEESE D.MELANOGASTER"/>
    <property type="match status" value="1"/>
</dbReference>
<dbReference type="GO" id="GO:0016042">
    <property type="term" value="P:lipid catabolic process"/>
    <property type="evidence" value="ECO:0007669"/>
    <property type="project" value="UniProtKB-UniRule"/>
</dbReference>
<dbReference type="InterPro" id="IPR016035">
    <property type="entry name" value="Acyl_Trfase/lysoPLipase"/>
</dbReference>
<feature type="active site" description="Nucleophile" evidence="4">
    <location>
        <position position="47"/>
    </location>
</feature>
<dbReference type="AlphaFoldDB" id="A0A433SCN1"/>
<evidence type="ECO:0000313" key="7">
    <source>
        <dbReference type="Proteomes" id="UP000286947"/>
    </source>
</evidence>
<feature type="short sequence motif" description="DGA/G" evidence="4">
    <location>
        <begin position="186"/>
        <end position="188"/>
    </location>
</feature>
<dbReference type="SUPFAM" id="SSF52151">
    <property type="entry name" value="FabD/lysophospholipase-like"/>
    <property type="match status" value="1"/>
</dbReference>
<evidence type="ECO:0000256" key="3">
    <source>
        <dbReference type="ARBA" id="ARBA00023098"/>
    </source>
</evidence>
<reference evidence="6 7" key="1">
    <citation type="submission" date="2018-01" db="EMBL/GenBank/DDBJ databases">
        <title>Saezia sanguinis gen. nov., sp. nov., in the order Burkholderiales isolated from human blood.</title>
        <authorList>
            <person name="Medina-Pascual M.J."/>
            <person name="Valdezate S."/>
            <person name="Monzon S."/>
            <person name="Cuesta I."/>
            <person name="Carrasco G."/>
            <person name="Villalon P."/>
            <person name="Saez-Nieto J.A."/>
        </authorList>
    </citation>
    <scope>NUCLEOTIDE SEQUENCE [LARGE SCALE GENOMIC DNA]</scope>
    <source>
        <strain evidence="6 7">CNM695-12</strain>
    </source>
</reference>
<feature type="short sequence motif" description="GXSXG" evidence="4">
    <location>
        <begin position="45"/>
        <end position="49"/>
    </location>
</feature>
<dbReference type="InterPro" id="IPR002641">
    <property type="entry name" value="PNPLA_dom"/>
</dbReference>
<proteinExistence type="predicted"/>
<accession>A0A433SCN1</accession>
<gene>
    <name evidence="6" type="ORF">CUZ56_01782</name>
</gene>
<name>A0A433SCN1_9BURK</name>
<dbReference type="PANTHER" id="PTHR14226:SF78">
    <property type="entry name" value="SLR0060 PROTEIN"/>
    <property type="match status" value="1"/>
</dbReference>
<feature type="domain" description="PNPLA" evidence="5">
    <location>
        <begin position="13"/>
        <end position="199"/>
    </location>
</feature>